<proteinExistence type="predicted"/>
<evidence type="ECO:0000313" key="2">
    <source>
        <dbReference type="Proteomes" id="UP000431826"/>
    </source>
</evidence>
<reference evidence="1 2" key="1">
    <citation type="submission" date="2019-12" db="EMBL/GenBank/DDBJ databases">
        <title>Whole genome shotgun sequence of Streptomyces tubercidicus NBRC 13090.</title>
        <authorList>
            <person name="Ichikawa N."/>
            <person name="Kimura A."/>
            <person name="Kitahashi Y."/>
            <person name="Komaki H."/>
            <person name="Tamura T."/>
        </authorList>
    </citation>
    <scope>NUCLEOTIDE SEQUENCE [LARGE SCALE GENOMIC DNA]</scope>
    <source>
        <strain evidence="1 2">NBRC 13090</strain>
    </source>
</reference>
<dbReference type="EMBL" id="BLIR01000001">
    <property type="protein sequence ID" value="GFE35994.1"/>
    <property type="molecule type" value="Genomic_DNA"/>
</dbReference>
<evidence type="ECO:0000313" key="1">
    <source>
        <dbReference type="EMBL" id="GFE35994.1"/>
    </source>
</evidence>
<accession>A0A640UKY1</accession>
<sequence length="78" mass="8751">MIYRRGQAVLDQPRQLVGQVEAVKDHELVLTRPGGQWEQSEEQCRPTSPQEAARLTLSQESRVIGSLVYGSLITRTTT</sequence>
<dbReference type="AlphaFoldDB" id="A0A640UKY1"/>
<dbReference type="Proteomes" id="UP000431826">
    <property type="component" value="Unassembled WGS sequence"/>
</dbReference>
<organism evidence="1 2">
    <name type="scientific">Streptomyces tubercidicus</name>
    <dbReference type="NCBI Taxonomy" id="47759"/>
    <lineage>
        <taxon>Bacteria</taxon>
        <taxon>Bacillati</taxon>
        <taxon>Actinomycetota</taxon>
        <taxon>Actinomycetes</taxon>
        <taxon>Kitasatosporales</taxon>
        <taxon>Streptomycetaceae</taxon>
        <taxon>Streptomyces</taxon>
    </lineage>
</organism>
<protein>
    <submittedName>
        <fullName evidence="1">Uncharacterized protein</fullName>
    </submittedName>
</protein>
<name>A0A640UKY1_9ACTN</name>
<gene>
    <name evidence="1" type="ORF">Stube_06670</name>
</gene>
<keyword evidence="2" id="KW-1185">Reference proteome</keyword>
<comment type="caution">
    <text evidence="1">The sequence shown here is derived from an EMBL/GenBank/DDBJ whole genome shotgun (WGS) entry which is preliminary data.</text>
</comment>